<dbReference type="InterPro" id="IPR003323">
    <property type="entry name" value="OTU_dom"/>
</dbReference>
<evidence type="ECO:0000259" key="7">
    <source>
        <dbReference type="PROSITE" id="PS50802"/>
    </source>
</evidence>
<evidence type="ECO:0000256" key="3">
    <source>
        <dbReference type="ARBA" id="ARBA00012759"/>
    </source>
</evidence>
<dbReference type="STRING" id="3218.A0A2K1IMF9"/>
<keyword evidence="10" id="KW-1185">Reference proteome</keyword>
<evidence type="ECO:0000256" key="1">
    <source>
        <dbReference type="ARBA" id="ARBA00000707"/>
    </source>
</evidence>
<feature type="domain" description="OTU" evidence="7">
    <location>
        <begin position="148"/>
        <end position="272"/>
    </location>
</feature>
<evidence type="ECO:0000313" key="9">
    <source>
        <dbReference type="EnsemblPlants" id="Pp3c22_6050V3.1"/>
    </source>
</evidence>
<reference evidence="8 10" key="2">
    <citation type="journal article" date="2018" name="Plant J.">
        <title>The Physcomitrella patens chromosome-scale assembly reveals moss genome structure and evolution.</title>
        <authorList>
            <person name="Lang D."/>
            <person name="Ullrich K.K."/>
            <person name="Murat F."/>
            <person name="Fuchs J."/>
            <person name="Jenkins J."/>
            <person name="Haas F.B."/>
            <person name="Piednoel M."/>
            <person name="Gundlach H."/>
            <person name="Van Bel M."/>
            <person name="Meyberg R."/>
            <person name="Vives C."/>
            <person name="Morata J."/>
            <person name="Symeonidi A."/>
            <person name="Hiss M."/>
            <person name="Muchero W."/>
            <person name="Kamisugi Y."/>
            <person name="Saleh O."/>
            <person name="Blanc G."/>
            <person name="Decker E.L."/>
            <person name="van Gessel N."/>
            <person name="Grimwood J."/>
            <person name="Hayes R.D."/>
            <person name="Graham S.W."/>
            <person name="Gunter L.E."/>
            <person name="McDaniel S.F."/>
            <person name="Hoernstein S.N.W."/>
            <person name="Larsson A."/>
            <person name="Li F.W."/>
            <person name="Perroud P.F."/>
            <person name="Phillips J."/>
            <person name="Ranjan P."/>
            <person name="Rokshar D.S."/>
            <person name="Rothfels C.J."/>
            <person name="Schneider L."/>
            <person name="Shu S."/>
            <person name="Stevenson D.W."/>
            <person name="Thummler F."/>
            <person name="Tillich M."/>
            <person name="Villarreal Aguilar J.C."/>
            <person name="Widiez T."/>
            <person name="Wong G.K."/>
            <person name="Wymore A."/>
            <person name="Zhang Y."/>
            <person name="Zimmer A.D."/>
            <person name="Quatrano R.S."/>
            <person name="Mayer K.F.X."/>
            <person name="Goodstein D."/>
            <person name="Casacuberta J.M."/>
            <person name="Vandepoele K."/>
            <person name="Reski R."/>
            <person name="Cuming A.C."/>
            <person name="Tuskan G.A."/>
            <person name="Maumus F."/>
            <person name="Salse J."/>
            <person name="Schmutz J."/>
            <person name="Rensing S.A."/>
        </authorList>
    </citation>
    <scope>NUCLEOTIDE SEQUENCE [LARGE SCALE GENOMIC DNA]</scope>
    <source>
        <strain evidence="9 10">cv. Gransden 2004</strain>
    </source>
</reference>
<dbReference type="GeneID" id="112275388"/>
<dbReference type="EnsemblPlants" id="Pp3c22_6050V3.8">
    <property type="protein sequence ID" value="Pp3c22_6050V3.8"/>
    <property type="gene ID" value="Pp3c22_6050"/>
</dbReference>
<keyword evidence="4" id="KW-0833">Ubl conjugation pathway</keyword>
<dbReference type="Proteomes" id="UP000006727">
    <property type="component" value="Chromosome 22"/>
</dbReference>
<dbReference type="RefSeq" id="XP_024361516.1">
    <property type="nucleotide sequence ID" value="XM_024505748.2"/>
</dbReference>
<comment type="similarity">
    <text evidence="2">Belongs to the peptidase C85 family.</text>
</comment>
<dbReference type="RefSeq" id="XP_024361517.1">
    <property type="nucleotide sequence ID" value="XM_024505749.2"/>
</dbReference>
<dbReference type="Gramene" id="Pp3c22_6050V3.10">
    <property type="protein sequence ID" value="Pp3c22_6050V3.10"/>
    <property type="gene ID" value="Pp3c22_6050"/>
</dbReference>
<dbReference type="EnsemblPlants" id="Pp3c22_6050V3.10">
    <property type="protein sequence ID" value="Pp3c22_6050V3.10"/>
    <property type="gene ID" value="Pp3c22_6050"/>
</dbReference>
<evidence type="ECO:0000256" key="5">
    <source>
        <dbReference type="ARBA" id="ARBA00022801"/>
    </source>
</evidence>
<dbReference type="PROSITE" id="PS50802">
    <property type="entry name" value="OTU"/>
    <property type="match status" value="1"/>
</dbReference>
<evidence type="ECO:0000313" key="10">
    <source>
        <dbReference type="Proteomes" id="UP000006727"/>
    </source>
</evidence>
<dbReference type="Gramene" id="Pp3c22_6050V3.9">
    <property type="protein sequence ID" value="Pp3c22_6050V3.9"/>
    <property type="gene ID" value="Pp3c22_6050"/>
</dbReference>
<dbReference type="Gramene" id="Pp3c22_6050V3.6">
    <property type="protein sequence ID" value="Pp3c22_6050V3.6"/>
    <property type="gene ID" value="Pp3c22_6050"/>
</dbReference>
<evidence type="ECO:0000256" key="6">
    <source>
        <dbReference type="SAM" id="MobiDB-lite"/>
    </source>
</evidence>
<evidence type="ECO:0000313" key="8">
    <source>
        <dbReference type="EMBL" id="PNR30460.1"/>
    </source>
</evidence>
<dbReference type="Gramene" id="Pp3c22_6050V3.1">
    <property type="protein sequence ID" value="Pp3c22_6050V3.1"/>
    <property type="gene ID" value="Pp3c22_6050"/>
</dbReference>
<sequence>MEYFRAPAYVNHFDNLAAHIWTQKSSVSSSVVRVETKVWEGGQCEVVGEGNYTFREDEEGMEGQEWGSTPSSSRSPQREFEVNDHDHQLAIALAEDILGVAVEEDLLAKRLSDLNPESFVPRVIADIPSTDAYSAKNRLLDRLKYHGLAERQMAGDGNCQFRALADQLYGSPDNFSSVRADVVEQLSQARDSYTSHVPMEFDDYLKVMASDGAWGDHVTLQAAADKYGVRINLVTSFEDRYFIEIKPAQQRSNRVLYLSFWSEYHYNSIYPLEECAQFTEKKKKKKWFSMD</sequence>
<dbReference type="RefSeq" id="XP_073386279.1">
    <property type="nucleotide sequence ID" value="XM_073530178.1"/>
</dbReference>
<organism evidence="8">
    <name type="scientific">Physcomitrium patens</name>
    <name type="common">Spreading-leaved earth moss</name>
    <name type="synonym">Physcomitrella patens</name>
    <dbReference type="NCBI Taxonomy" id="3218"/>
    <lineage>
        <taxon>Eukaryota</taxon>
        <taxon>Viridiplantae</taxon>
        <taxon>Streptophyta</taxon>
        <taxon>Embryophyta</taxon>
        <taxon>Bryophyta</taxon>
        <taxon>Bryophytina</taxon>
        <taxon>Bryopsida</taxon>
        <taxon>Funariidae</taxon>
        <taxon>Funariales</taxon>
        <taxon>Funariaceae</taxon>
        <taxon>Physcomitrium</taxon>
    </lineage>
</organism>
<dbReference type="EC" id="3.4.19.12" evidence="3"/>
<dbReference type="Pfam" id="PF02338">
    <property type="entry name" value="OTU"/>
    <property type="match status" value="1"/>
</dbReference>
<dbReference type="EnsemblPlants" id="Pp3c22_6050V3.9">
    <property type="protein sequence ID" value="Pp3c22_6050V3.9"/>
    <property type="gene ID" value="Pp3c22_6050"/>
</dbReference>
<dbReference type="InterPro" id="IPR038765">
    <property type="entry name" value="Papain-like_cys_pep_sf"/>
</dbReference>
<evidence type="ECO:0000256" key="2">
    <source>
        <dbReference type="ARBA" id="ARBA00010407"/>
    </source>
</evidence>
<dbReference type="SUPFAM" id="SSF54001">
    <property type="entry name" value="Cysteine proteinases"/>
    <property type="match status" value="1"/>
</dbReference>
<dbReference type="RefSeq" id="XP_024361519.1">
    <property type="nucleotide sequence ID" value="XM_024505751.2"/>
</dbReference>
<accession>A0A2K1IMF9</accession>
<comment type="catalytic activity">
    <reaction evidence="1">
        <text>Thiol-dependent hydrolysis of ester, thioester, amide, peptide and isopeptide bonds formed by the C-terminal Gly of ubiquitin (a 76-residue protein attached to proteins as an intracellular targeting signal).</text>
        <dbReference type="EC" id="3.4.19.12"/>
    </reaction>
</comment>
<protein>
    <recommendedName>
        <fullName evidence="3">ubiquitinyl hydrolase 1</fullName>
        <ecNumber evidence="3">3.4.19.12</ecNumber>
    </recommendedName>
</protein>
<name>A0A2K1IMF9_PHYPA</name>
<feature type="compositionally biased region" description="Polar residues" evidence="6">
    <location>
        <begin position="66"/>
        <end position="75"/>
    </location>
</feature>
<dbReference type="EnsemblPlants" id="Pp3c22_6050V3.7">
    <property type="protein sequence ID" value="Pp3c22_6050V3.7"/>
    <property type="gene ID" value="Pp3c22_6050"/>
</dbReference>
<dbReference type="EMBL" id="ABEU02000022">
    <property type="protein sequence ID" value="PNR30460.1"/>
    <property type="molecule type" value="Genomic_DNA"/>
</dbReference>
<evidence type="ECO:0000256" key="4">
    <source>
        <dbReference type="ARBA" id="ARBA00022786"/>
    </source>
</evidence>
<dbReference type="Gramene" id="Pp3c22_6050V3.7">
    <property type="protein sequence ID" value="Pp3c22_6050V3.7"/>
    <property type="gene ID" value="Pp3c22_6050"/>
</dbReference>
<dbReference type="CDD" id="cd22751">
    <property type="entry name" value="OTU_plant_OTU9-like"/>
    <property type="match status" value="1"/>
</dbReference>
<dbReference type="InterPro" id="IPR050704">
    <property type="entry name" value="Peptidase_C85-like"/>
</dbReference>
<dbReference type="EnsemblPlants" id="Pp3c22_6050V3.6">
    <property type="protein sequence ID" value="Pp3c22_6050V3.6"/>
    <property type="gene ID" value="Pp3c22_6050"/>
</dbReference>
<dbReference type="GO" id="GO:0004843">
    <property type="term" value="F:cysteine-type deubiquitinase activity"/>
    <property type="evidence" value="ECO:0000318"/>
    <property type="project" value="GO_Central"/>
</dbReference>
<gene>
    <name evidence="9" type="primary">LOC112275388</name>
    <name evidence="8" type="ORF">PHYPA_026776</name>
</gene>
<proteinExistence type="inferred from homology"/>
<dbReference type="FunFam" id="3.90.70.80:FF:000001">
    <property type="entry name" value="OTU domain-containing protein"/>
    <property type="match status" value="1"/>
</dbReference>
<feature type="region of interest" description="Disordered" evidence="6">
    <location>
        <begin position="55"/>
        <end position="81"/>
    </location>
</feature>
<dbReference type="PANTHER" id="PTHR12419:SF111">
    <property type="entry name" value="OVARIAN TUMOR DOMAIN-CONTAINING DEUBIQUITINATING ENZYME 9"/>
    <property type="match status" value="1"/>
</dbReference>
<dbReference type="AlphaFoldDB" id="A0A2K1IMF9"/>
<dbReference type="RefSeq" id="XP_073386278.1">
    <property type="nucleotide sequence ID" value="XM_073530177.1"/>
</dbReference>
<dbReference type="PaxDb" id="3218-PP1S12_346V6.3"/>
<dbReference type="EnsemblPlants" id="Pp3c22_6050V3.1">
    <property type="protein sequence ID" value="Pp3c22_6050V3.1"/>
    <property type="gene ID" value="Pp3c22_6050"/>
</dbReference>
<dbReference type="Gramene" id="Pp3c22_6050V3.8">
    <property type="protein sequence ID" value="Pp3c22_6050V3.8"/>
    <property type="gene ID" value="Pp3c22_6050"/>
</dbReference>
<keyword evidence="5" id="KW-0378">Hydrolase</keyword>
<dbReference type="RefSeq" id="XP_024361515.1">
    <property type="nucleotide sequence ID" value="XM_024505747.2"/>
</dbReference>
<dbReference type="PANTHER" id="PTHR12419">
    <property type="entry name" value="OTU DOMAIN CONTAINING PROTEIN"/>
    <property type="match status" value="1"/>
</dbReference>
<reference evidence="9" key="3">
    <citation type="submission" date="2020-12" db="UniProtKB">
        <authorList>
            <consortium name="EnsemblPlants"/>
        </authorList>
    </citation>
    <scope>IDENTIFICATION</scope>
</reference>
<reference evidence="8 10" key="1">
    <citation type="journal article" date="2008" name="Science">
        <title>The Physcomitrella genome reveals evolutionary insights into the conquest of land by plants.</title>
        <authorList>
            <person name="Rensing S."/>
            <person name="Lang D."/>
            <person name="Zimmer A."/>
            <person name="Terry A."/>
            <person name="Salamov A."/>
            <person name="Shapiro H."/>
            <person name="Nishiyama T."/>
            <person name="Perroud P.-F."/>
            <person name="Lindquist E."/>
            <person name="Kamisugi Y."/>
            <person name="Tanahashi T."/>
            <person name="Sakakibara K."/>
            <person name="Fujita T."/>
            <person name="Oishi K."/>
            <person name="Shin-I T."/>
            <person name="Kuroki Y."/>
            <person name="Toyoda A."/>
            <person name="Suzuki Y."/>
            <person name="Hashimoto A."/>
            <person name="Yamaguchi K."/>
            <person name="Sugano A."/>
            <person name="Kohara Y."/>
            <person name="Fujiyama A."/>
            <person name="Anterola A."/>
            <person name="Aoki S."/>
            <person name="Ashton N."/>
            <person name="Barbazuk W.B."/>
            <person name="Barker E."/>
            <person name="Bennetzen J."/>
            <person name="Bezanilla M."/>
            <person name="Blankenship R."/>
            <person name="Cho S.H."/>
            <person name="Dutcher S."/>
            <person name="Estelle M."/>
            <person name="Fawcett J.A."/>
            <person name="Gundlach H."/>
            <person name="Hanada K."/>
            <person name="Heyl A."/>
            <person name="Hicks K.A."/>
            <person name="Hugh J."/>
            <person name="Lohr M."/>
            <person name="Mayer K."/>
            <person name="Melkozernov A."/>
            <person name="Murata T."/>
            <person name="Nelson D."/>
            <person name="Pils B."/>
            <person name="Prigge M."/>
            <person name="Reiss B."/>
            <person name="Renner T."/>
            <person name="Rombauts S."/>
            <person name="Rushton P."/>
            <person name="Sanderfoot A."/>
            <person name="Schween G."/>
            <person name="Shiu S.-H."/>
            <person name="Stueber K."/>
            <person name="Theodoulou F.L."/>
            <person name="Tu H."/>
            <person name="Van de Peer Y."/>
            <person name="Verrier P.J."/>
            <person name="Waters E."/>
            <person name="Wood A."/>
            <person name="Yang L."/>
            <person name="Cove D."/>
            <person name="Cuming A."/>
            <person name="Hasebe M."/>
            <person name="Lucas S."/>
            <person name="Mishler D.B."/>
            <person name="Reski R."/>
            <person name="Grigoriev I."/>
            <person name="Quatrano R.S."/>
            <person name="Boore J.L."/>
        </authorList>
    </citation>
    <scope>NUCLEOTIDE SEQUENCE [LARGE SCALE GENOMIC DNA]</scope>
    <source>
        <strain evidence="9 10">cv. Gransden 2004</strain>
    </source>
</reference>
<dbReference type="Gene3D" id="3.90.70.80">
    <property type="match status" value="1"/>
</dbReference>